<comment type="caution">
    <text evidence="1">The sequence shown here is derived from an EMBL/GenBank/DDBJ whole genome shotgun (WGS) entry which is preliminary data.</text>
</comment>
<proteinExistence type="predicted"/>
<sequence length="69" mass="8013">MPSETNLLFATVRLRNEFLKLPTRDKGQRTSLIKNTGISDDSEERANRQRCDQVAISVARWSRRYFGIV</sequence>
<evidence type="ECO:0000313" key="2">
    <source>
        <dbReference type="Proteomes" id="UP001152888"/>
    </source>
</evidence>
<dbReference type="AlphaFoldDB" id="A0A9P0P8D9"/>
<keyword evidence="2" id="KW-1185">Reference proteome</keyword>
<organism evidence="1 2">
    <name type="scientific">Acanthoscelides obtectus</name>
    <name type="common">Bean weevil</name>
    <name type="synonym">Bruchus obtectus</name>
    <dbReference type="NCBI Taxonomy" id="200917"/>
    <lineage>
        <taxon>Eukaryota</taxon>
        <taxon>Metazoa</taxon>
        <taxon>Ecdysozoa</taxon>
        <taxon>Arthropoda</taxon>
        <taxon>Hexapoda</taxon>
        <taxon>Insecta</taxon>
        <taxon>Pterygota</taxon>
        <taxon>Neoptera</taxon>
        <taxon>Endopterygota</taxon>
        <taxon>Coleoptera</taxon>
        <taxon>Polyphaga</taxon>
        <taxon>Cucujiformia</taxon>
        <taxon>Chrysomeloidea</taxon>
        <taxon>Chrysomelidae</taxon>
        <taxon>Bruchinae</taxon>
        <taxon>Bruchini</taxon>
        <taxon>Acanthoscelides</taxon>
    </lineage>
</organism>
<dbReference type="OrthoDB" id="6243387at2759"/>
<dbReference type="EMBL" id="CAKOFQ010006764">
    <property type="protein sequence ID" value="CAH1969437.1"/>
    <property type="molecule type" value="Genomic_DNA"/>
</dbReference>
<gene>
    <name evidence="1" type="ORF">ACAOBT_LOCUS8413</name>
</gene>
<dbReference type="Proteomes" id="UP001152888">
    <property type="component" value="Unassembled WGS sequence"/>
</dbReference>
<evidence type="ECO:0000313" key="1">
    <source>
        <dbReference type="EMBL" id="CAH1969437.1"/>
    </source>
</evidence>
<accession>A0A9P0P8D9</accession>
<reference evidence="1" key="1">
    <citation type="submission" date="2022-03" db="EMBL/GenBank/DDBJ databases">
        <authorList>
            <person name="Sayadi A."/>
        </authorList>
    </citation>
    <scope>NUCLEOTIDE SEQUENCE</scope>
</reference>
<protein>
    <submittedName>
        <fullName evidence="1">Uncharacterized protein</fullName>
    </submittedName>
</protein>
<name>A0A9P0P8D9_ACAOB</name>